<evidence type="ECO:0000256" key="1">
    <source>
        <dbReference type="SAM" id="Phobius"/>
    </source>
</evidence>
<keyword evidence="1" id="KW-1133">Transmembrane helix</keyword>
<feature type="transmembrane region" description="Helical" evidence="1">
    <location>
        <begin position="41"/>
        <end position="58"/>
    </location>
</feature>
<keyword evidence="1" id="KW-0472">Membrane</keyword>
<sequence length="145" mass="16417">MVWLAGLLLAVVYVILAPWGLIVISLVIAYKLINPISRLEWIPTVFLGLAFTFVLTIADLVPDLRLGLVLCVLIAANDILHKRDLDDMWSLETLKIVAPSIILILLNNILAVPFLAYWAATYFVALMAWQNRLWRYRARGAAWTE</sequence>
<feature type="transmembrane region" description="Helical" evidence="1">
    <location>
        <begin position="101"/>
        <end position="129"/>
    </location>
</feature>
<feature type="transmembrane region" description="Helical" evidence="1">
    <location>
        <begin position="64"/>
        <end position="80"/>
    </location>
</feature>
<comment type="caution">
    <text evidence="2">The sequence shown here is derived from an EMBL/GenBank/DDBJ whole genome shotgun (WGS) entry which is preliminary data.</text>
</comment>
<protein>
    <submittedName>
        <fullName evidence="2">Uncharacterized protein</fullName>
    </submittedName>
</protein>
<keyword evidence="1" id="KW-0812">Transmembrane</keyword>
<gene>
    <name evidence="2" type="ORF">UT63_C0009G0009</name>
</gene>
<proteinExistence type="predicted"/>
<name>A0A0G0Q0V4_9BACT</name>
<feature type="transmembrane region" description="Helical" evidence="1">
    <location>
        <begin position="6"/>
        <end position="29"/>
    </location>
</feature>
<reference evidence="2 3" key="1">
    <citation type="journal article" date="2015" name="Nature">
        <title>rRNA introns, odd ribosomes, and small enigmatic genomes across a large radiation of phyla.</title>
        <authorList>
            <person name="Brown C.T."/>
            <person name="Hug L.A."/>
            <person name="Thomas B.C."/>
            <person name="Sharon I."/>
            <person name="Castelle C.J."/>
            <person name="Singh A."/>
            <person name="Wilkins M.J."/>
            <person name="Williams K.H."/>
            <person name="Banfield J.F."/>
        </authorList>
    </citation>
    <scope>NUCLEOTIDE SEQUENCE [LARGE SCALE GENOMIC DNA]</scope>
</reference>
<evidence type="ECO:0000313" key="3">
    <source>
        <dbReference type="Proteomes" id="UP000034539"/>
    </source>
</evidence>
<dbReference type="Proteomes" id="UP000034539">
    <property type="component" value="Unassembled WGS sequence"/>
</dbReference>
<evidence type="ECO:0000313" key="2">
    <source>
        <dbReference type="EMBL" id="KKR33979.1"/>
    </source>
</evidence>
<organism evidence="2 3">
    <name type="scientific">Candidatus Gottesmanbacteria bacterium GW2011_GWC2_39_8</name>
    <dbReference type="NCBI Taxonomy" id="1618450"/>
    <lineage>
        <taxon>Bacteria</taxon>
        <taxon>Candidatus Gottesmaniibacteriota</taxon>
    </lineage>
</organism>
<dbReference type="EMBL" id="LBXN01000009">
    <property type="protein sequence ID" value="KKR33979.1"/>
    <property type="molecule type" value="Genomic_DNA"/>
</dbReference>
<accession>A0A0G0Q0V4</accession>
<dbReference type="AlphaFoldDB" id="A0A0G0Q0V4"/>